<protein>
    <submittedName>
        <fullName evidence="3">SorF</fullName>
    </submittedName>
</protein>
<dbReference type="Gene3D" id="3.40.50.2000">
    <property type="entry name" value="Glycogen Phosphorylase B"/>
    <property type="match status" value="2"/>
</dbReference>
<proteinExistence type="predicted"/>
<dbReference type="Pfam" id="PF06722">
    <property type="entry name" value="EryCIII-like_C"/>
    <property type="match status" value="1"/>
</dbReference>
<evidence type="ECO:0000259" key="2">
    <source>
        <dbReference type="Pfam" id="PF06722"/>
    </source>
</evidence>
<feature type="domain" description="Glycosyltransferase family 28 N-terminal" evidence="1">
    <location>
        <begin position="3"/>
        <end position="130"/>
    </location>
</feature>
<dbReference type="InterPro" id="IPR002213">
    <property type="entry name" value="UDP_glucos_trans"/>
</dbReference>
<evidence type="ECO:0000259" key="1">
    <source>
        <dbReference type="Pfam" id="PF03033"/>
    </source>
</evidence>
<organism evidence="3">
    <name type="scientific">Sorangium cellulosum</name>
    <name type="common">Polyangium cellulosum</name>
    <dbReference type="NCBI Taxonomy" id="56"/>
    <lineage>
        <taxon>Bacteria</taxon>
        <taxon>Pseudomonadati</taxon>
        <taxon>Myxococcota</taxon>
        <taxon>Polyangia</taxon>
        <taxon>Polyangiales</taxon>
        <taxon>Polyangiaceae</taxon>
        <taxon>Sorangium</taxon>
    </lineage>
</organism>
<dbReference type="GO" id="GO:0005975">
    <property type="term" value="P:carbohydrate metabolic process"/>
    <property type="evidence" value="ECO:0007669"/>
    <property type="project" value="InterPro"/>
</dbReference>
<dbReference type="AlphaFoldDB" id="E5FNE9"/>
<feature type="domain" description="Erythromycin biosynthesis protein CIII-like C-terminal" evidence="2">
    <location>
        <begin position="301"/>
        <end position="375"/>
    </location>
</feature>
<dbReference type="InterPro" id="IPR050426">
    <property type="entry name" value="Glycosyltransferase_28"/>
</dbReference>
<dbReference type="InterPro" id="IPR010610">
    <property type="entry name" value="EryCIII-like_C"/>
</dbReference>
<sequence>MKILFSTIGSRGDVQPLLALALELRALGHEATFCVPPNFKEWVESFGMRCTPIGPDLRNLPSPPPGVKLPKPTLEQRRQFAAFTLLGQFQVLPEAAKGCDLIVAASAIQVAARSVAEMLKIPYVFVAYSPAVLPSPEYPPAKMLTHYPQGLPAAVNHNLWRKDALEMDEPFGPTLNEQRAKLGLSAVDSVQRHVFTDRPWLAADPALAPASKKSPMQIVQTGAWLLPDQSPLPEDLERFLAKGKPPVYFGLGSMRGSEPMSRIVIEAARAAGLRAIVSQGWGNLGLIDSGDDCISIGDVSHEQLFPRVAAVVHHGGMGTTTSAARAGKPQVIIPHIYDQFWMAARLEKLGVGVECPPRDQLTVRTLTAALREASRRGTTSRAESLAKNITLDGAKRAAQRLVSEFGKPAASGQKAKERELAQAL</sequence>
<reference evidence="3" key="1">
    <citation type="journal article" date="2010" name="ChemBioChem">
        <title>Analysis of the sorangicin gene cluster reinforces the utility of a combined phylogenetic/retrobiosynthetic analysis for deciphering natural product assembly by trans-AT PKS.</title>
        <authorList>
            <person name="Irschik H."/>
            <person name="Kopp M."/>
            <person name="Weissman K.J."/>
            <person name="Buntin K."/>
            <person name="Piel J."/>
            <person name="Muller R."/>
        </authorList>
    </citation>
    <scope>NUCLEOTIDE SEQUENCE</scope>
    <source>
        <strain evidence="3">So ce12</strain>
    </source>
</reference>
<dbReference type="SMR" id="E5FNE9"/>
<dbReference type="CAZy" id="GT1">
    <property type="family name" value="Glycosyltransferase Family 1"/>
</dbReference>
<dbReference type="InterPro" id="IPR004276">
    <property type="entry name" value="GlycoTrans_28_N"/>
</dbReference>
<dbReference type="EMBL" id="HM584908">
    <property type="protein sequence ID" value="ADN68481.1"/>
    <property type="molecule type" value="Genomic_DNA"/>
</dbReference>
<gene>
    <name evidence="3" type="primary">sorF</name>
</gene>
<evidence type="ECO:0000313" key="3">
    <source>
        <dbReference type="EMBL" id="ADN68481.1"/>
    </source>
</evidence>
<dbReference type="GO" id="GO:0016758">
    <property type="term" value="F:hexosyltransferase activity"/>
    <property type="evidence" value="ECO:0007669"/>
    <property type="project" value="InterPro"/>
</dbReference>
<dbReference type="PANTHER" id="PTHR48050:SF13">
    <property type="entry name" value="STEROL 3-BETA-GLUCOSYLTRANSFERASE UGT80A2"/>
    <property type="match status" value="1"/>
</dbReference>
<dbReference type="CDD" id="cd03784">
    <property type="entry name" value="GT1_Gtf-like"/>
    <property type="match status" value="1"/>
</dbReference>
<dbReference type="GO" id="GO:0033072">
    <property type="term" value="P:vancomycin biosynthetic process"/>
    <property type="evidence" value="ECO:0007669"/>
    <property type="project" value="UniProtKB-ARBA"/>
</dbReference>
<dbReference type="PANTHER" id="PTHR48050">
    <property type="entry name" value="STEROL 3-BETA-GLUCOSYLTRANSFERASE"/>
    <property type="match status" value="1"/>
</dbReference>
<dbReference type="FunFam" id="3.40.50.2000:FF:000009">
    <property type="entry name" value="Sterol 3-beta-glucosyltransferase UGT80A2"/>
    <property type="match status" value="1"/>
</dbReference>
<dbReference type="SUPFAM" id="SSF53756">
    <property type="entry name" value="UDP-Glycosyltransferase/glycogen phosphorylase"/>
    <property type="match status" value="1"/>
</dbReference>
<dbReference type="GO" id="GO:0008194">
    <property type="term" value="F:UDP-glycosyltransferase activity"/>
    <property type="evidence" value="ECO:0007669"/>
    <property type="project" value="InterPro"/>
</dbReference>
<accession>E5FNE9</accession>
<dbReference type="Pfam" id="PF03033">
    <property type="entry name" value="Glyco_transf_28"/>
    <property type="match status" value="1"/>
</dbReference>
<name>E5FNE9_SORCE</name>